<evidence type="ECO:0000256" key="3">
    <source>
        <dbReference type="SAM" id="SignalP"/>
    </source>
</evidence>
<dbReference type="Proteomes" id="UP000264006">
    <property type="component" value="Chromosome"/>
</dbReference>
<feature type="domain" description="DUF4352" evidence="4">
    <location>
        <begin position="111"/>
        <end position="214"/>
    </location>
</feature>
<feature type="chain" id="PRO_5039144031" description="DUF4352 domain-containing protein" evidence="3">
    <location>
        <begin position="27"/>
        <end position="239"/>
    </location>
</feature>
<dbReference type="EMBL" id="CP031165">
    <property type="protein sequence ID" value="AXV05608.1"/>
    <property type="molecule type" value="Genomic_DNA"/>
</dbReference>
<keyword evidence="1 3" id="KW-0732">Signal</keyword>
<evidence type="ECO:0000313" key="6">
    <source>
        <dbReference type="Proteomes" id="UP000264006"/>
    </source>
</evidence>
<gene>
    <name evidence="5" type="ORF">DVS28_a0907</name>
</gene>
<dbReference type="AlphaFoldDB" id="A0A346XTR1"/>
<keyword evidence="6" id="KW-1185">Reference proteome</keyword>
<evidence type="ECO:0000256" key="2">
    <source>
        <dbReference type="SAM" id="MobiDB-lite"/>
    </source>
</evidence>
<protein>
    <recommendedName>
        <fullName evidence="4">DUF4352 domain-containing protein</fullName>
    </recommendedName>
</protein>
<dbReference type="InterPro" id="IPR029050">
    <property type="entry name" value="Immunoprotect_excell_Ig-like"/>
</dbReference>
<dbReference type="Pfam" id="PF11611">
    <property type="entry name" value="DUF4352"/>
    <property type="match status" value="1"/>
</dbReference>
<feature type="signal peptide" evidence="3">
    <location>
        <begin position="1"/>
        <end position="26"/>
    </location>
</feature>
<evidence type="ECO:0000313" key="5">
    <source>
        <dbReference type="EMBL" id="AXV05608.1"/>
    </source>
</evidence>
<evidence type="ECO:0000256" key="1">
    <source>
        <dbReference type="ARBA" id="ARBA00022729"/>
    </source>
</evidence>
<dbReference type="Gene3D" id="2.60.40.1240">
    <property type="match status" value="1"/>
</dbReference>
<dbReference type="RefSeq" id="WP_164709918.1">
    <property type="nucleotide sequence ID" value="NZ_CP031165.1"/>
</dbReference>
<feature type="compositionally biased region" description="Low complexity" evidence="2">
    <location>
        <begin position="78"/>
        <end position="103"/>
    </location>
</feature>
<dbReference type="InterPro" id="IPR029051">
    <property type="entry name" value="DUF4352"/>
</dbReference>
<name>A0A346XTR1_9ACTN</name>
<feature type="compositionally biased region" description="Low complexity" evidence="2">
    <location>
        <begin position="31"/>
        <end position="43"/>
    </location>
</feature>
<feature type="region of interest" description="Disordered" evidence="2">
    <location>
        <begin position="28"/>
        <end position="109"/>
    </location>
</feature>
<proteinExistence type="predicted"/>
<organism evidence="5 6">
    <name type="scientific">Euzebya pacifica</name>
    <dbReference type="NCBI Taxonomy" id="1608957"/>
    <lineage>
        <taxon>Bacteria</taxon>
        <taxon>Bacillati</taxon>
        <taxon>Actinomycetota</taxon>
        <taxon>Nitriliruptoria</taxon>
        <taxon>Euzebyales</taxon>
    </lineage>
</organism>
<dbReference type="KEGG" id="euz:DVS28_a0907"/>
<feature type="compositionally biased region" description="Polar residues" evidence="2">
    <location>
        <begin position="45"/>
        <end position="56"/>
    </location>
</feature>
<sequence>MPIVSDPRTVGAALVAALLLSGCAGGGGGDAAAPASVAPTAVAQQDEQGSQDSPTEPQGEDKVYPELQLDDGLQPVDATTVPPESAAATPTATAAADSAGSPTFSLPTVPLGTPATSGSWEVTIHGIVDPLEPVNTISVPEEGSRFVGLDMEVHHLGTEPRTFSASFSTEMLLTDGTFVDVRVATLHEPPGPGGEMKPGERQRGTVVYEVRQGVDVTSDAVIVLGRAFATSEPAYLALR</sequence>
<accession>A0A346XTR1</accession>
<evidence type="ECO:0000259" key="4">
    <source>
        <dbReference type="Pfam" id="PF11611"/>
    </source>
</evidence>
<reference evidence="5 6" key="1">
    <citation type="submission" date="2018-09" db="EMBL/GenBank/DDBJ databases">
        <title>Complete genome sequence of Euzebya sp. DY32-46 isolated from seawater of Pacific Ocean.</title>
        <authorList>
            <person name="Xu L."/>
            <person name="Wu Y.-H."/>
            <person name="Xu X.-W."/>
        </authorList>
    </citation>
    <scope>NUCLEOTIDE SEQUENCE [LARGE SCALE GENOMIC DNA]</scope>
    <source>
        <strain evidence="5 6">DY32-46</strain>
    </source>
</reference>